<name>A0A0E4FYD2_9BRAD</name>
<proteinExistence type="predicted"/>
<sequence>MNIFEAVVTVDDQLQQFTAFGASTAVTFEILALRL</sequence>
<organism evidence="1 2">
    <name type="scientific">Bradyrhizobium diazoefficiens</name>
    <dbReference type="NCBI Taxonomy" id="1355477"/>
    <lineage>
        <taxon>Bacteria</taxon>
        <taxon>Pseudomonadati</taxon>
        <taxon>Pseudomonadota</taxon>
        <taxon>Alphaproteobacteria</taxon>
        <taxon>Hyphomicrobiales</taxon>
        <taxon>Nitrobacteraceae</taxon>
        <taxon>Bradyrhizobium</taxon>
    </lineage>
</organism>
<dbReference type="AlphaFoldDB" id="A0A0E4FYD2"/>
<reference evidence="1 2" key="1">
    <citation type="submission" date="2014-11" db="EMBL/GenBank/DDBJ databases">
        <title>Symbiosis island explosion on the genome of extra-slow-growing strains of soybean bradyrhizobia with massive insertion sequences.</title>
        <authorList>
            <person name="Iida T."/>
            <person name="Minamisawa K."/>
        </authorList>
    </citation>
    <scope>NUCLEOTIDE SEQUENCE [LARGE SCALE GENOMIC DNA]</scope>
    <source>
        <strain evidence="1 2">NK6</strain>
    </source>
</reference>
<evidence type="ECO:0000313" key="2">
    <source>
        <dbReference type="Proteomes" id="UP000063308"/>
    </source>
</evidence>
<gene>
    <name evidence="1" type="ORF">NK6_9529</name>
</gene>
<dbReference type="EMBL" id="AP014685">
    <property type="protein sequence ID" value="BAR62668.1"/>
    <property type="molecule type" value="Genomic_DNA"/>
</dbReference>
<accession>A0A0E4FYD2</accession>
<dbReference type="Proteomes" id="UP000063308">
    <property type="component" value="Chromosome"/>
</dbReference>
<evidence type="ECO:0000313" key="1">
    <source>
        <dbReference type="EMBL" id="BAR62668.1"/>
    </source>
</evidence>
<protein>
    <submittedName>
        <fullName evidence="1">Uncharacterized protein</fullName>
    </submittedName>
</protein>